<keyword evidence="1" id="KW-1133">Transmembrane helix</keyword>
<dbReference type="EMBL" id="CP003350">
    <property type="protein sequence ID" value="AFC85762.1"/>
    <property type="molecule type" value="Genomic_DNA"/>
</dbReference>
<dbReference type="InterPro" id="IPR023214">
    <property type="entry name" value="HAD_sf"/>
</dbReference>
<gene>
    <name evidence="2" type="ordered locus">Fraau_1324</name>
</gene>
<dbReference type="KEGG" id="fau:Fraau_1324"/>
<protein>
    <submittedName>
        <fullName evidence="2">Phosphoserine phosphatase</fullName>
    </submittedName>
</protein>
<dbReference type="Pfam" id="PF12710">
    <property type="entry name" value="HAD"/>
    <property type="match status" value="1"/>
</dbReference>
<accession>H8L5G1</accession>
<dbReference type="eggNOG" id="COG0560">
    <property type="taxonomic scope" value="Bacteria"/>
</dbReference>
<dbReference type="AlphaFoldDB" id="H8L5G1"/>
<keyword evidence="1" id="KW-0812">Transmembrane</keyword>
<proteinExistence type="predicted"/>
<keyword evidence="3" id="KW-1185">Reference proteome</keyword>
<dbReference type="Gene3D" id="3.40.50.1000">
    <property type="entry name" value="HAD superfamily/HAD-like"/>
    <property type="match status" value="1"/>
</dbReference>
<dbReference type="Proteomes" id="UP000005234">
    <property type="component" value="Chromosome"/>
</dbReference>
<evidence type="ECO:0000313" key="2">
    <source>
        <dbReference type="EMBL" id="AFC85762.1"/>
    </source>
</evidence>
<dbReference type="STRING" id="767434.Fraau_1324"/>
<dbReference type="SUPFAM" id="SSF56784">
    <property type="entry name" value="HAD-like"/>
    <property type="match status" value="1"/>
</dbReference>
<organism evidence="2 3">
    <name type="scientific">Frateuria aurantia (strain ATCC 33424 / DSM 6220 / KCTC 2777 / LMG 1558 / NBRC 3245 / NCIMB 13370)</name>
    <name type="common">Acetobacter aurantius</name>
    <dbReference type="NCBI Taxonomy" id="767434"/>
    <lineage>
        <taxon>Bacteria</taxon>
        <taxon>Pseudomonadati</taxon>
        <taxon>Pseudomonadota</taxon>
        <taxon>Gammaproteobacteria</taxon>
        <taxon>Lysobacterales</taxon>
        <taxon>Rhodanobacteraceae</taxon>
        <taxon>Frateuria</taxon>
    </lineage>
</organism>
<dbReference type="HOGENOM" id="CLU_101816_0_0_6"/>
<keyword evidence="1" id="KW-0472">Membrane</keyword>
<dbReference type="Gene3D" id="1.20.1440.100">
    <property type="entry name" value="SG protein - dephosphorylation function"/>
    <property type="match status" value="1"/>
</dbReference>
<evidence type="ECO:0000313" key="3">
    <source>
        <dbReference type="Proteomes" id="UP000005234"/>
    </source>
</evidence>
<sequence>MLEPASGPAECQRRSGQRIVVFDFDLTITRWDTASRFFRWLLWRNPWRLLVVFLALPMLGPLLLWRQARWVPMRFAVWVATLGRTLDSLPALVEEHIDSLPNGHASVMLPAAIEHLKAHLQNGDKVVIATGCLQPLAAGLLERAGLGEVPLVASTLRPLLGGLVRDQHCFGQNKVSMLTAQGFGPPWDIAYTDHHADLPVLLLSSESHLVSPKEKCLARIEQALSSQPNILLWR</sequence>
<dbReference type="InterPro" id="IPR036412">
    <property type="entry name" value="HAD-like_sf"/>
</dbReference>
<reference evidence="2" key="1">
    <citation type="submission" date="2012-02" db="EMBL/GenBank/DDBJ databases">
        <title>The complete genome of Frateuria aurantia DSM 6220.</title>
        <authorList>
            <consortium name="US DOE Joint Genome Institute (JGI-PGF)"/>
            <person name="Lucas S."/>
            <person name="Copeland A."/>
            <person name="Lapidus A."/>
            <person name="Glavina del Rio T."/>
            <person name="Dalin E."/>
            <person name="Tice H."/>
            <person name="Bruce D."/>
            <person name="Goodwin L."/>
            <person name="Pitluck S."/>
            <person name="Peters L."/>
            <person name="Ovchinnikova G."/>
            <person name="Teshima H."/>
            <person name="Kyrpides N."/>
            <person name="Mavromatis K."/>
            <person name="Ivanova N."/>
            <person name="Brettin T."/>
            <person name="Detter J.C."/>
            <person name="Han C."/>
            <person name="Larimer F."/>
            <person name="Land M."/>
            <person name="Hauser L."/>
            <person name="Markowitz V."/>
            <person name="Cheng J.-F."/>
            <person name="Hugenholtz P."/>
            <person name="Woyke T."/>
            <person name="Wu D."/>
            <person name="Brambilla E."/>
            <person name="Klenk H.-P."/>
            <person name="Eisen J.A."/>
        </authorList>
    </citation>
    <scope>NUCLEOTIDE SEQUENCE</scope>
    <source>
        <strain evidence="2">DSM 6220</strain>
    </source>
</reference>
<evidence type="ECO:0000256" key="1">
    <source>
        <dbReference type="SAM" id="Phobius"/>
    </source>
</evidence>
<feature type="transmembrane region" description="Helical" evidence="1">
    <location>
        <begin position="47"/>
        <end position="65"/>
    </location>
</feature>
<name>H8L5G1_FRAAD</name>
<dbReference type="OrthoDB" id="9784466at2"/>